<feature type="region of interest" description="Disordered" evidence="1">
    <location>
        <begin position="393"/>
        <end position="413"/>
    </location>
</feature>
<proteinExistence type="predicted"/>
<keyword evidence="2" id="KW-0732">Signal</keyword>
<organism evidence="3 4">
    <name type="scientific">Flavobacterium album</name>
    <dbReference type="NCBI Taxonomy" id="2175091"/>
    <lineage>
        <taxon>Bacteria</taxon>
        <taxon>Pseudomonadati</taxon>
        <taxon>Bacteroidota</taxon>
        <taxon>Flavobacteriia</taxon>
        <taxon>Flavobacteriales</taxon>
        <taxon>Flavobacteriaceae</taxon>
        <taxon>Flavobacterium</taxon>
    </lineage>
</organism>
<accession>A0A2S1QVW5</accession>
<reference evidence="3 4" key="1">
    <citation type="submission" date="2018-04" db="EMBL/GenBank/DDBJ databases">
        <title>Genome sequencing of Flavobacterium sp. HYN0059.</title>
        <authorList>
            <person name="Yi H."/>
            <person name="Baek C."/>
        </authorList>
    </citation>
    <scope>NUCLEOTIDE SEQUENCE [LARGE SCALE GENOMIC DNA]</scope>
    <source>
        <strain evidence="3 4">HYN0059</strain>
    </source>
</reference>
<keyword evidence="4" id="KW-1185">Reference proteome</keyword>
<dbReference type="OrthoDB" id="1362158at2"/>
<gene>
    <name evidence="3" type="ORF">HYN59_05120</name>
</gene>
<evidence type="ECO:0000313" key="4">
    <source>
        <dbReference type="Proteomes" id="UP000244929"/>
    </source>
</evidence>
<dbReference type="Proteomes" id="UP000244929">
    <property type="component" value="Chromosome"/>
</dbReference>
<evidence type="ECO:0000256" key="1">
    <source>
        <dbReference type="SAM" id="MobiDB-lite"/>
    </source>
</evidence>
<sequence>MLKKFFALMFIAFPCLLFAQERYIDFIAHERPEDAEYDSISWLGKDKIHQGFTLKGKNDPKCRLTVVPKGVVLLEQSLQNKWYVVDTLSYVVFPADEGYITPQFIITDFNEDGLEDFMFLPMTNMHGVMGYYIYMQDDKGTLIPLKNEAFVDEDDDSWPAANYDAATKTIHCEMPGGVFGSSWEATYRLEGYMAIPLEMHVEVRNNQSWLEKYFKGEKDRWALARQEIDVALGLGYEDYDKMDVIHYKLEQDGDEILKMYTATSDENENTITTYQETVTVPGFLDELFSHEHYEYFPGFLITDFNNDGDQDLVIYTGADVHGNLETLIFLADRKTKKLVKLQNTAEGTDVWDTPEYDPKTKTITCNRISGNAGLSFRSRYKLKGFIAEPQTKEVQDRTNVNGETGKGYSESTYKGKKGKWVLTNKVIDE</sequence>
<evidence type="ECO:0000256" key="2">
    <source>
        <dbReference type="SAM" id="SignalP"/>
    </source>
</evidence>
<name>A0A2S1QVW5_9FLAO</name>
<dbReference type="RefSeq" id="WP_108777241.1">
    <property type="nucleotide sequence ID" value="NZ_CP029186.1"/>
</dbReference>
<dbReference type="KEGG" id="falb:HYN59_05120"/>
<evidence type="ECO:0000313" key="3">
    <source>
        <dbReference type="EMBL" id="AWH84535.1"/>
    </source>
</evidence>
<dbReference type="AlphaFoldDB" id="A0A2S1QVW5"/>
<evidence type="ECO:0008006" key="5">
    <source>
        <dbReference type="Google" id="ProtNLM"/>
    </source>
</evidence>
<feature type="chain" id="PRO_5015676817" description="VCBS repeat-containing protein" evidence="2">
    <location>
        <begin position="20"/>
        <end position="429"/>
    </location>
</feature>
<dbReference type="EMBL" id="CP029186">
    <property type="protein sequence ID" value="AWH84535.1"/>
    <property type="molecule type" value="Genomic_DNA"/>
</dbReference>
<protein>
    <recommendedName>
        <fullName evidence="5">VCBS repeat-containing protein</fullName>
    </recommendedName>
</protein>
<feature type="signal peptide" evidence="2">
    <location>
        <begin position="1"/>
        <end position="19"/>
    </location>
</feature>